<organism evidence="2 3">
    <name type="scientific">Roridomyces roridus</name>
    <dbReference type="NCBI Taxonomy" id="1738132"/>
    <lineage>
        <taxon>Eukaryota</taxon>
        <taxon>Fungi</taxon>
        <taxon>Dikarya</taxon>
        <taxon>Basidiomycota</taxon>
        <taxon>Agaricomycotina</taxon>
        <taxon>Agaricomycetes</taxon>
        <taxon>Agaricomycetidae</taxon>
        <taxon>Agaricales</taxon>
        <taxon>Marasmiineae</taxon>
        <taxon>Mycenaceae</taxon>
        <taxon>Roridomyces</taxon>
    </lineage>
</organism>
<evidence type="ECO:0000313" key="2">
    <source>
        <dbReference type="EMBL" id="KAJ7609618.1"/>
    </source>
</evidence>
<feature type="compositionally biased region" description="Basic residues" evidence="1">
    <location>
        <begin position="1"/>
        <end position="16"/>
    </location>
</feature>
<evidence type="ECO:0008006" key="4">
    <source>
        <dbReference type="Google" id="ProtNLM"/>
    </source>
</evidence>
<keyword evidence="3" id="KW-1185">Reference proteome</keyword>
<protein>
    <recommendedName>
        <fullName evidence="4">F-box domain-containing protein</fullName>
    </recommendedName>
</protein>
<name>A0AAD7B496_9AGAR</name>
<dbReference type="EMBL" id="JARKIF010000039">
    <property type="protein sequence ID" value="KAJ7609618.1"/>
    <property type="molecule type" value="Genomic_DNA"/>
</dbReference>
<evidence type="ECO:0000313" key="3">
    <source>
        <dbReference type="Proteomes" id="UP001221142"/>
    </source>
</evidence>
<dbReference type="AlphaFoldDB" id="A0AAD7B496"/>
<reference evidence="2" key="1">
    <citation type="submission" date="2023-03" db="EMBL/GenBank/DDBJ databases">
        <title>Massive genome expansion in bonnet fungi (Mycena s.s.) driven by repeated elements and novel gene families across ecological guilds.</title>
        <authorList>
            <consortium name="Lawrence Berkeley National Laboratory"/>
            <person name="Harder C.B."/>
            <person name="Miyauchi S."/>
            <person name="Viragh M."/>
            <person name="Kuo A."/>
            <person name="Thoen E."/>
            <person name="Andreopoulos B."/>
            <person name="Lu D."/>
            <person name="Skrede I."/>
            <person name="Drula E."/>
            <person name="Henrissat B."/>
            <person name="Morin E."/>
            <person name="Kohler A."/>
            <person name="Barry K."/>
            <person name="LaButti K."/>
            <person name="Morin E."/>
            <person name="Salamov A."/>
            <person name="Lipzen A."/>
            <person name="Mereny Z."/>
            <person name="Hegedus B."/>
            <person name="Baldrian P."/>
            <person name="Stursova M."/>
            <person name="Weitz H."/>
            <person name="Taylor A."/>
            <person name="Grigoriev I.V."/>
            <person name="Nagy L.G."/>
            <person name="Martin F."/>
            <person name="Kauserud H."/>
        </authorList>
    </citation>
    <scope>NUCLEOTIDE SEQUENCE</scope>
    <source>
        <strain evidence="2">9284</strain>
    </source>
</reference>
<dbReference type="Proteomes" id="UP001221142">
    <property type="component" value="Unassembled WGS sequence"/>
</dbReference>
<sequence>MHPSGQRRPRKQKSSARARNLPSQRSIGGQPGATSAQELEARIEDISADIERQPEKGVLQGLERDKSLLQRQLNAIRDPIQRLPLEISSEIFVQCLPEYPTLSDVCSVRPRGTMPKFPTMPTLLLNICNAWTDIAASNPKLWSRMNIEFPAHRVGLEVMVEKWFQRARSHLLDVSLTGALDATVAALIWRYSSQLGRLTLSLEPLGPGDHSHVESVVFWELLGTQPEPVPLLQFLEINGRRKFEYSPRPILRFLSLASNITELILCVALAEEKHEIHVVVLPNLRRLQGGGHGGSLRILDYICAPQLLSLTVVFPRTNGDIVPFLQHSSSALQELVIEGAGKLALDEILTLVPSLIRFEIQWPHIKDVGQLFNILAQPPPSDVVPNLRILKLDLINSDPTVDQWTSESWDTFIRVARRTHIESIHMSDRYAFLLYSLPHDAWESLRELAEDGKDIWIENIDAEINILFCPWWWDGEFREGLLNY</sequence>
<feature type="compositionally biased region" description="Polar residues" evidence="1">
    <location>
        <begin position="17"/>
        <end position="37"/>
    </location>
</feature>
<gene>
    <name evidence="2" type="ORF">FB45DRAFT_1066665</name>
</gene>
<proteinExistence type="predicted"/>
<comment type="caution">
    <text evidence="2">The sequence shown here is derived from an EMBL/GenBank/DDBJ whole genome shotgun (WGS) entry which is preliminary data.</text>
</comment>
<evidence type="ECO:0000256" key="1">
    <source>
        <dbReference type="SAM" id="MobiDB-lite"/>
    </source>
</evidence>
<feature type="region of interest" description="Disordered" evidence="1">
    <location>
        <begin position="1"/>
        <end position="44"/>
    </location>
</feature>
<accession>A0AAD7B496</accession>